<evidence type="ECO:0008006" key="3">
    <source>
        <dbReference type="Google" id="ProtNLM"/>
    </source>
</evidence>
<protein>
    <recommendedName>
        <fullName evidence="3">Transposase</fullName>
    </recommendedName>
</protein>
<evidence type="ECO:0000313" key="2">
    <source>
        <dbReference type="Proteomes" id="UP001059576"/>
    </source>
</evidence>
<dbReference type="RefSeq" id="WP_129722255.1">
    <property type="nucleotide sequence ID" value="NZ_CP101808.1"/>
</dbReference>
<reference evidence="1" key="1">
    <citation type="submission" date="2022-07" db="EMBL/GenBank/DDBJ databases">
        <title>Complete genome of Mycoplasma equigenitalium type strain T37.</title>
        <authorList>
            <person name="Spergser J."/>
        </authorList>
    </citation>
    <scope>NUCLEOTIDE SEQUENCE</scope>
    <source>
        <strain evidence="1">T37</strain>
    </source>
</reference>
<sequence length="251" mass="29328">MANKCFMEFYYSVDKEIYDLFVVQKEYEKNNGNILKYRGKMFCPECKKAELSFTHKTSNKRAFLSKKPSSKHIDGCSLIHNYATNREVKQYIKKLSGEKIDDMLESALNLLLPKEEGTSFSATTHTKENPLVIQSKGKNGKQITKTIPKKSLNRLSNQIEEGKVFIFYGHVKLYVVSIDTKDGICYKLNLKVKKGNEWKWVASIFRYRNEDQVDENKVYDLAVLGHIEFYKGYPQIRTKNFSDIKWREITQ</sequence>
<gene>
    <name evidence="1" type="ORF">NPA09_00845</name>
</gene>
<evidence type="ECO:0000313" key="1">
    <source>
        <dbReference type="EMBL" id="UUD37110.1"/>
    </source>
</evidence>
<keyword evidence="2" id="KW-1185">Reference proteome</keyword>
<name>A0ABY5J288_9BACT</name>
<proteinExistence type="predicted"/>
<dbReference type="EMBL" id="CP101808">
    <property type="protein sequence ID" value="UUD37110.1"/>
    <property type="molecule type" value="Genomic_DNA"/>
</dbReference>
<dbReference type="Proteomes" id="UP001059576">
    <property type="component" value="Chromosome"/>
</dbReference>
<organism evidence="1 2">
    <name type="scientific">Mycoplasmopsis equigenitalium</name>
    <dbReference type="NCBI Taxonomy" id="114883"/>
    <lineage>
        <taxon>Bacteria</taxon>
        <taxon>Bacillati</taxon>
        <taxon>Mycoplasmatota</taxon>
        <taxon>Mycoplasmoidales</taxon>
        <taxon>Metamycoplasmataceae</taxon>
        <taxon>Mycoplasmopsis</taxon>
    </lineage>
</organism>
<accession>A0ABY5J288</accession>